<proteinExistence type="predicted"/>
<dbReference type="AlphaFoldDB" id="A0A182JIF8"/>
<protein>
    <submittedName>
        <fullName evidence="1">Uncharacterized protein</fullName>
    </submittedName>
</protein>
<sequence>MDVDQQPLVEQIRNQKRNELKLDQKSHRKKELDRNRAGLGELHHSIGVIEHISEHEIKGLAGRIKRRKRCEPLDLVRLSYGFQQSRENISHFVRITGAINVIVKELTGHDYNLQLLAAECLCNLSLGDDICCEKIASFAGTYLIALSENPNFRPLQQTCLWTLQNIVGSSSKGAKVLFSQGLVVILIRLLSTTADQEAADDIIMTLELALNYEQENEATLARIVKCFVGKVLHPSSLRLLHKCYNLMPTDQHLHESSVEIIHGCLNFLSSVTGTHLHPQAAPILLSVRILAHHVVAGQQYVEEIFRYLVQQQQQAVKFSVLFNGCAAEELLPVCKELLWFLGQLHTDGANSEGMKLYLSFDNFVEQLSVPRALL</sequence>
<reference evidence="1" key="1">
    <citation type="submission" date="2022-08" db="UniProtKB">
        <authorList>
            <consortium name="EnsemblMetazoa"/>
        </authorList>
    </citation>
    <scope>IDENTIFICATION</scope>
    <source>
        <strain evidence="1">EBRO</strain>
    </source>
</reference>
<dbReference type="PANTHER" id="PTHR16356:SF1">
    <property type="entry name" value="TRANSMEMBRANE AND COILED-COIL DOMAIN-CONTAINING PROTEIN 6"/>
    <property type="match status" value="1"/>
</dbReference>
<dbReference type="PANTHER" id="PTHR16356">
    <property type="entry name" value="TRANSMEMBRANE AND COILED-COIL DOMAIN-CONTAINING PROTEIN 6 TMCO6"/>
    <property type="match status" value="1"/>
</dbReference>
<accession>A0A182JIF8</accession>
<name>A0A182JIF8_ANOAO</name>
<dbReference type="InterPro" id="IPR011989">
    <property type="entry name" value="ARM-like"/>
</dbReference>
<dbReference type="InterPro" id="IPR016024">
    <property type="entry name" value="ARM-type_fold"/>
</dbReference>
<dbReference type="VEuPathDB" id="VectorBase:AATE018679"/>
<evidence type="ECO:0000313" key="1">
    <source>
        <dbReference type="EnsemblMetazoa" id="AATE018679-PA.1"/>
    </source>
</evidence>
<dbReference type="STRING" id="41427.A0A182JIF8"/>
<dbReference type="SUPFAM" id="SSF48371">
    <property type="entry name" value="ARM repeat"/>
    <property type="match status" value="1"/>
</dbReference>
<dbReference type="Gene3D" id="1.25.10.10">
    <property type="entry name" value="Leucine-rich Repeat Variant"/>
    <property type="match status" value="1"/>
</dbReference>
<organism evidence="1">
    <name type="scientific">Anopheles atroparvus</name>
    <name type="common">European mosquito</name>
    <dbReference type="NCBI Taxonomy" id="41427"/>
    <lineage>
        <taxon>Eukaryota</taxon>
        <taxon>Metazoa</taxon>
        <taxon>Ecdysozoa</taxon>
        <taxon>Arthropoda</taxon>
        <taxon>Hexapoda</taxon>
        <taxon>Insecta</taxon>
        <taxon>Pterygota</taxon>
        <taxon>Neoptera</taxon>
        <taxon>Endopterygota</taxon>
        <taxon>Diptera</taxon>
        <taxon>Nematocera</taxon>
        <taxon>Culicoidea</taxon>
        <taxon>Culicidae</taxon>
        <taxon>Anophelinae</taxon>
        <taxon>Anopheles</taxon>
    </lineage>
</organism>
<dbReference type="EnsemblMetazoa" id="AATE018679-RA">
    <property type="protein sequence ID" value="AATE018679-PA.1"/>
    <property type="gene ID" value="AATE018679"/>
</dbReference>